<sequence>ERAISADFSAMAHAANMQLVLSPDPYDSTRFDVEYQADPFDSPKACEGLEIPVRTALGKLWHDEKHAADMKQIMVAVISFCIFVAAMFLHIPTTNMYYQNNAMSPESGRSAIAEGVPVKFMDIATVSDTFDWLNDSFIPQVFVTKDYNGKTLPKDEWGRIGSLNQVLGGVSFEVTHMEPDACSVPDFLEKLYPSCYDESTTRTEKLLVTFDTNATEARSTLAKKRTNGDWLKLATQQLLITIITVNGELPAYAITKLQFEFNPGGYVEPSSSTTSTLLDQFPNATTIALDILVLLWFFPWMLVSALLSVVVRHRNMNRESSSRHLNELVRHAGMAISFWAFPDGWFAIDALRGPIVYAYYVTVVIAQTSMTNSAFRTKLSALRNAGQSQDDIKATLSSVTESFEHIANLTVLIRLLATAAVFVLGLRVLNTFRDHVGLSILTRTIASAVRSFRTFSVIFVVIFVAFASTGTVLFGNSVEQFSSLLNSTKTCVNMLFNNFDVKTIDQIDYSVTFYWSYMSLMTFVLLNIVLAIVVDAYKEEKDKKDKSKCWVFHRVLDHVIRHWLAPVRHVLAFFLCCKPSRRYSVVFWGRIRARVLQEALTDRLGAMPLDWSPQTKLTPIVIKMLFPDATIKECEATIAHLMARVKGDCCPSSEETQWSERPSLRKTSIASSSPKSQAEEKCGCCIDINTENSDFKQVSVRLDLLEQKLDYLIEKLTHKAF</sequence>
<organism evidence="9 10">
    <name type="scientific">Phytophthora nicotianae P1569</name>
    <dbReference type="NCBI Taxonomy" id="1317065"/>
    <lineage>
        <taxon>Eukaryota</taxon>
        <taxon>Sar</taxon>
        <taxon>Stramenopiles</taxon>
        <taxon>Oomycota</taxon>
        <taxon>Peronosporomycetes</taxon>
        <taxon>Peronosporales</taxon>
        <taxon>Peronosporaceae</taxon>
        <taxon>Phytophthora</taxon>
    </lineage>
</organism>
<evidence type="ECO:0000313" key="9">
    <source>
        <dbReference type="EMBL" id="ETI40170.1"/>
    </source>
</evidence>
<dbReference type="EMBL" id="ANIZ01002485">
    <property type="protein sequence ID" value="ETI40170.1"/>
    <property type="molecule type" value="Genomic_DNA"/>
</dbReference>
<feature type="transmembrane region" description="Helical" evidence="7">
    <location>
        <begin position="451"/>
        <end position="474"/>
    </location>
</feature>
<dbReference type="PRINTS" id="PR01433">
    <property type="entry name" value="POLYCYSTIN2"/>
</dbReference>
<keyword evidence="2 7" id="KW-0812">Transmembrane</keyword>
<protein>
    <recommendedName>
        <fullName evidence="8">Polycystin cation channel PKD1/PKD2 domain-containing protein</fullName>
    </recommendedName>
</protein>
<feature type="disulfide bond" evidence="5">
    <location>
        <begin position="182"/>
        <end position="195"/>
    </location>
</feature>
<evidence type="ECO:0000256" key="2">
    <source>
        <dbReference type="ARBA" id="ARBA00022692"/>
    </source>
</evidence>
<feature type="non-terminal residue" evidence="9">
    <location>
        <position position="1"/>
    </location>
</feature>
<name>V9ELN0_PHYNI</name>
<feature type="transmembrane region" description="Helical" evidence="7">
    <location>
        <begin position="287"/>
        <end position="307"/>
    </location>
</feature>
<comment type="subcellular location">
    <subcellularLocation>
        <location evidence="1">Membrane</location>
        <topology evidence="1">Multi-pass membrane protein</topology>
    </subcellularLocation>
</comment>
<dbReference type="GO" id="GO:0016020">
    <property type="term" value="C:membrane"/>
    <property type="evidence" value="ECO:0007669"/>
    <property type="project" value="UniProtKB-SubCell"/>
</dbReference>
<dbReference type="OrthoDB" id="444119at2759"/>
<feature type="transmembrane region" description="Helical" evidence="7">
    <location>
        <begin position="406"/>
        <end position="430"/>
    </location>
</feature>
<dbReference type="InterPro" id="IPR003915">
    <property type="entry name" value="PKD_2"/>
</dbReference>
<keyword evidence="4 7" id="KW-0472">Membrane</keyword>
<evidence type="ECO:0000256" key="5">
    <source>
        <dbReference type="PIRSR" id="PIRSR603915-2"/>
    </source>
</evidence>
<reference evidence="9 10" key="1">
    <citation type="submission" date="2013-11" db="EMBL/GenBank/DDBJ databases">
        <title>The Genome Sequence of Phytophthora parasitica P1569.</title>
        <authorList>
            <consortium name="The Broad Institute Genomics Platform"/>
            <person name="Russ C."/>
            <person name="Tyler B."/>
            <person name="Panabieres F."/>
            <person name="Shan W."/>
            <person name="Tripathy S."/>
            <person name="Grunwald N."/>
            <person name="Machado M."/>
            <person name="Johnson C.S."/>
            <person name="Arredondo F."/>
            <person name="Hong C."/>
            <person name="Coffey M."/>
            <person name="Young S.K."/>
            <person name="Zeng Q."/>
            <person name="Gargeya S."/>
            <person name="Fitzgerald M."/>
            <person name="Abouelleil A."/>
            <person name="Alvarado L."/>
            <person name="Chapman S.B."/>
            <person name="Gainer-Dewar J."/>
            <person name="Goldberg J."/>
            <person name="Griggs A."/>
            <person name="Gujja S."/>
            <person name="Hansen M."/>
            <person name="Howarth C."/>
            <person name="Imamovic A."/>
            <person name="Ireland A."/>
            <person name="Larimer J."/>
            <person name="McCowan C."/>
            <person name="Murphy C."/>
            <person name="Pearson M."/>
            <person name="Poon T.W."/>
            <person name="Priest M."/>
            <person name="Roberts A."/>
            <person name="Saif S."/>
            <person name="Shea T."/>
            <person name="Sykes S."/>
            <person name="Wortman J."/>
            <person name="Nusbaum C."/>
            <person name="Birren B."/>
        </authorList>
    </citation>
    <scope>NUCLEOTIDE SEQUENCE [LARGE SCALE GENOMIC DNA]</scope>
    <source>
        <strain evidence="9 10">P1569</strain>
    </source>
</reference>
<gene>
    <name evidence="9" type="ORF">F443_14360</name>
</gene>
<feature type="region of interest" description="Disordered" evidence="6">
    <location>
        <begin position="654"/>
        <end position="674"/>
    </location>
</feature>
<dbReference type="HOGENOM" id="CLU_019292_0_0_1"/>
<dbReference type="Pfam" id="PF08016">
    <property type="entry name" value="PKD_channel"/>
    <property type="match status" value="1"/>
</dbReference>
<accession>V9ELN0</accession>
<evidence type="ECO:0000256" key="6">
    <source>
        <dbReference type="SAM" id="MobiDB-lite"/>
    </source>
</evidence>
<comment type="caution">
    <text evidence="9">The sequence shown here is derived from an EMBL/GenBank/DDBJ whole genome shotgun (WGS) entry which is preliminary data.</text>
</comment>
<feature type="transmembrane region" description="Helical" evidence="7">
    <location>
        <begin position="73"/>
        <end position="91"/>
    </location>
</feature>
<dbReference type="AlphaFoldDB" id="V9ELN0"/>
<dbReference type="eggNOG" id="KOG3599">
    <property type="taxonomic scope" value="Eukaryota"/>
</dbReference>
<keyword evidence="3 7" id="KW-1133">Transmembrane helix</keyword>
<proteinExistence type="predicted"/>
<dbReference type="PANTHER" id="PTHR10877">
    <property type="entry name" value="POLYCYSTIN FAMILY MEMBER"/>
    <property type="match status" value="1"/>
</dbReference>
<evidence type="ECO:0000313" key="10">
    <source>
        <dbReference type="Proteomes" id="UP000018721"/>
    </source>
</evidence>
<dbReference type="InterPro" id="IPR051223">
    <property type="entry name" value="Polycystin"/>
</dbReference>
<evidence type="ECO:0000256" key="1">
    <source>
        <dbReference type="ARBA" id="ARBA00004141"/>
    </source>
</evidence>
<evidence type="ECO:0000256" key="7">
    <source>
        <dbReference type="SAM" id="Phobius"/>
    </source>
</evidence>
<keyword evidence="10" id="KW-1185">Reference proteome</keyword>
<dbReference type="Proteomes" id="UP000018721">
    <property type="component" value="Unassembled WGS sequence"/>
</dbReference>
<evidence type="ECO:0000256" key="4">
    <source>
        <dbReference type="ARBA" id="ARBA00023136"/>
    </source>
</evidence>
<evidence type="ECO:0000259" key="8">
    <source>
        <dbReference type="Pfam" id="PF08016"/>
    </source>
</evidence>
<dbReference type="GO" id="GO:0005509">
    <property type="term" value="F:calcium ion binding"/>
    <property type="evidence" value="ECO:0007669"/>
    <property type="project" value="InterPro"/>
</dbReference>
<feature type="domain" description="Polycystin cation channel PKD1/PKD2" evidence="8">
    <location>
        <begin position="402"/>
        <end position="539"/>
    </location>
</feature>
<dbReference type="Gene3D" id="1.10.287.70">
    <property type="match status" value="1"/>
</dbReference>
<dbReference type="PANTHER" id="PTHR10877:SF183">
    <property type="entry name" value="AT14535P-RELATED"/>
    <property type="match status" value="1"/>
</dbReference>
<feature type="transmembrane region" description="Helical" evidence="7">
    <location>
        <begin position="514"/>
        <end position="537"/>
    </location>
</feature>
<evidence type="ECO:0000256" key="3">
    <source>
        <dbReference type="ARBA" id="ARBA00022989"/>
    </source>
</evidence>
<dbReference type="InterPro" id="IPR013122">
    <property type="entry name" value="PKD1_2_channel"/>
</dbReference>